<reference evidence="9" key="1">
    <citation type="journal article" date="2020" name="Cell">
        <title>Large-Scale Comparative Analyses of Tick Genomes Elucidate Their Genetic Diversity and Vector Capacities.</title>
        <authorList>
            <consortium name="Tick Genome and Microbiome Consortium (TIGMIC)"/>
            <person name="Jia N."/>
            <person name="Wang J."/>
            <person name="Shi W."/>
            <person name="Du L."/>
            <person name="Sun Y."/>
            <person name="Zhan W."/>
            <person name="Jiang J.F."/>
            <person name="Wang Q."/>
            <person name="Zhang B."/>
            <person name="Ji P."/>
            <person name="Bell-Sakyi L."/>
            <person name="Cui X.M."/>
            <person name="Yuan T.T."/>
            <person name="Jiang B.G."/>
            <person name="Yang W.F."/>
            <person name="Lam T.T."/>
            <person name="Chang Q.C."/>
            <person name="Ding S.J."/>
            <person name="Wang X.J."/>
            <person name="Zhu J.G."/>
            <person name="Ruan X.D."/>
            <person name="Zhao L."/>
            <person name="Wei J.T."/>
            <person name="Ye R.Z."/>
            <person name="Que T.C."/>
            <person name="Du C.H."/>
            <person name="Zhou Y.H."/>
            <person name="Cheng J.X."/>
            <person name="Dai P.F."/>
            <person name="Guo W.B."/>
            <person name="Han X.H."/>
            <person name="Huang E.J."/>
            <person name="Li L.F."/>
            <person name="Wei W."/>
            <person name="Gao Y.C."/>
            <person name="Liu J.Z."/>
            <person name="Shao H.Z."/>
            <person name="Wang X."/>
            <person name="Wang C.C."/>
            <person name="Yang T.C."/>
            <person name="Huo Q.B."/>
            <person name="Li W."/>
            <person name="Chen H.Y."/>
            <person name="Chen S.E."/>
            <person name="Zhou L.G."/>
            <person name="Ni X.B."/>
            <person name="Tian J.H."/>
            <person name="Sheng Y."/>
            <person name="Liu T."/>
            <person name="Pan Y.S."/>
            <person name="Xia L.Y."/>
            <person name="Li J."/>
            <person name="Zhao F."/>
            <person name="Cao W.C."/>
        </authorList>
    </citation>
    <scope>NUCLEOTIDE SEQUENCE</scope>
    <source>
        <strain evidence="9">Rmic-2018</strain>
    </source>
</reference>
<accession>A0A9J6E415</accession>
<keyword evidence="5" id="KW-0479">Metal-binding</keyword>
<dbReference type="SUPFAM" id="SSF51717">
    <property type="entry name" value="Dihydropteroate synthetase-like"/>
    <property type="match status" value="1"/>
</dbReference>
<dbReference type="InterPro" id="IPR011005">
    <property type="entry name" value="Dihydropteroate_synth-like_sf"/>
</dbReference>
<evidence type="ECO:0000256" key="5">
    <source>
        <dbReference type="ARBA" id="ARBA00022723"/>
    </source>
</evidence>
<dbReference type="GO" id="GO:0046872">
    <property type="term" value="F:metal ion binding"/>
    <property type="evidence" value="ECO:0007669"/>
    <property type="project" value="UniProtKB-KW"/>
</dbReference>
<feature type="domain" description="Pterin-binding" evidence="8">
    <location>
        <begin position="16"/>
        <end position="86"/>
    </location>
</feature>
<proteinExistence type="inferred from homology"/>
<evidence type="ECO:0000256" key="4">
    <source>
        <dbReference type="ARBA" id="ARBA00022679"/>
    </source>
</evidence>
<dbReference type="VEuPathDB" id="VectorBase:LOC119168264"/>
<dbReference type="PANTHER" id="PTHR45833:SF1">
    <property type="entry name" value="METHIONINE SYNTHASE"/>
    <property type="match status" value="1"/>
</dbReference>
<dbReference type="GO" id="GO:0032259">
    <property type="term" value="P:methylation"/>
    <property type="evidence" value="ECO:0007669"/>
    <property type="project" value="UniProtKB-KW"/>
</dbReference>
<dbReference type="GO" id="GO:0050667">
    <property type="term" value="P:homocysteine metabolic process"/>
    <property type="evidence" value="ECO:0007669"/>
    <property type="project" value="TreeGrafter"/>
</dbReference>
<keyword evidence="6" id="KW-0170">Cobalt</keyword>
<dbReference type="EMBL" id="JABSTU010000006">
    <property type="protein sequence ID" value="KAH8029118.1"/>
    <property type="molecule type" value="Genomic_DNA"/>
</dbReference>
<name>A0A9J6E415_RHIMP</name>
<dbReference type="Pfam" id="PF00809">
    <property type="entry name" value="Pterin_bind"/>
    <property type="match status" value="1"/>
</dbReference>
<dbReference type="InterPro" id="IPR050554">
    <property type="entry name" value="Met_Synthase/Corrinoid"/>
</dbReference>
<dbReference type="InterPro" id="IPR000489">
    <property type="entry name" value="Pterin-binding_dom"/>
</dbReference>
<dbReference type="GO" id="GO:0008705">
    <property type="term" value="F:methionine synthase activity"/>
    <property type="evidence" value="ECO:0007669"/>
    <property type="project" value="TreeGrafter"/>
</dbReference>
<sequence length="94" mass="10621">MQKPSADLLPNRRSLHTVQPPTILQATDEDRKVEICTRSYEILVRDAGLDPSDVIFDPNILTVATGLLEHANYAVDFINATRRIKSKKTRSFVK</sequence>
<keyword evidence="10" id="KW-1185">Reference proteome</keyword>
<organism evidence="9 10">
    <name type="scientific">Rhipicephalus microplus</name>
    <name type="common">Cattle tick</name>
    <name type="synonym">Boophilus microplus</name>
    <dbReference type="NCBI Taxonomy" id="6941"/>
    <lineage>
        <taxon>Eukaryota</taxon>
        <taxon>Metazoa</taxon>
        <taxon>Ecdysozoa</taxon>
        <taxon>Arthropoda</taxon>
        <taxon>Chelicerata</taxon>
        <taxon>Arachnida</taxon>
        <taxon>Acari</taxon>
        <taxon>Parasitiformes</taxon>
        <taxon>Ixodida</taxon>
        <taxon>Ixodoidea</taxon>
        <taxon>Ixodidae</taxon>
        <taxon>Rhipicephalinae</taxon>
        <taxon>Rhipicephalus</taxon>
        <taxon>Boophilus</taxon>
    </lineage>
</organism>
<evidence type="ECO:0000256" key="6">
    <source>
        <dbReference type="ARBA" id="ARBA00023285"/>
    </source>
</evidence>
<dbReference type="Gene3D" id="3.20.20.20">
    <property type="entry name" value="Dihydropteroate synthase-like"/>
    <property type="match status" value="1"/>
</dbReference>
<dbReference type="AlphaFoldDB" id="A0A9J6E415"/>
<evidence type="ECO:0000256" key="1">
    <source>
        <dbReference type="ARBA" id="ARBA00010398"/>
    </source>
</evidence>
<feature type="region of interest" description="Disordered" evidence="7">
    <location>
        <begin position="1"/>
        <end position="23"/>
    </location>
</feature>
<protein>
    <recommendedName>
        <fullName evidence="8">Pterin-binding domain-containing protein</fullName>
    </recommendedName>
</protein>
<keyword evidence="2" id="KW-0489">Methyltransferase</keyword>
<reference evidence="9" key="2">
    <citation type="submission" date="2021-09" db="EMBL/GenBank/DDBJ databases">
        <authorList>
            <person name="Jia N."/>
            <person name="Wang J."/>
            <person name="Shi W."/>
            <person name="Du L."/>
            <person name="Sun Y."/>
            <person name="Zhan W."/>
            <person name="Jiang J."/>
            <person name="Wang Q."/>
            <person name="Zhang B."/>
            <person name="Ji P."/>
            <person name="Sakyi L.B."/>
            <person name="Cui X."/>
            <person name="Yuan T."/>
            <person name="Jiang B."/>
            <person name="Yang W."/>
            <person name="Lam T.T.-Y."/>
            <person name="Chang Q."/>
            <person name="Ding S."/>
            <person name="Wang X."/>
            <person name="Zhu J."/>
            <person name="Ruan X."/>
            <person name="Zhao L."/>
            <person name="Wei J."/>
            <person name="Que T."/>
            <person name="Du C."/>
            <person name="Cheng J."/>
            <person name="Dai P."/>
            <person name="Han X."/>
            <person name="Huang E."/>
            <person name="Gao Y."/>
            <person name="Liu J."/>
            <person name="Shao H."/>
            <person name="Ye R."/>
            <person name="Li L."/>
            <person name="Wei W."/>
            <person name="Wang X."/>
            <person name="Wang C."/>
            <person name="Huo Q."/>
            <person name="Li W."/>
            <person name="Guo W."/>
            <person name="Chen H."/>
            <person name="Chen S."/>
            <person name="Zhou L."/>
            <person name="Zhou L."/>
            <person name="Ni X."/>
            <person name="Tian J."/>
            <person name="Zhou Y."/>
            <person name="Sheng Y."/>
            <person name="Liu T."/>
            <person name="Pan Y."/>
            <person name="Xia L."/>
            <person name="Li J."/>
            <person name="Zhao F."/>
            <person name="Cao W."/>
        </authorList>
    </citation>
    <scope>NUCLEOTIDE SEQUENCE</scope>
    <source>
        <strain evidence="9">Rmic-2018</strain>
        <tissue evidence="9">Larvae</tissue>
    </source>
</reference>
<dbReference type="GO" id="GO:0031419">
    <property type="term" value="F:cobalamin binding"/>
    <property type="evidence" value="ECO:0007669"/>
    <property type="project" value="UniProtKB-KW"/>
</dbReference>
<evidence type="ECO:0000259" key="8">
    <source>
        <dbReference type="Pfam" id="PF00809"/>
    </source>
</evidence>
<dbReference type="Proteomes" id="UP000821866">
    <property type="component" value="Chromosome 4"/>
</dbReference>
<dbReference type="GO" id="GO:0046653">
    <property type="term" value="P:tetrahydrofolate metabolic process"/>
    <property type="evidence" value="ECO:0007669"/>
    <property type="project" value="TreeGrafter"/>
</dbReference>
<evidence type="ECO:0000313" key="9">
    <source>
        <dbReference type="EMBL" id="KAH8029118.1"/>
    </source>
</evidence>
<dbReference type="GO" id="GO:0005829">
    <property type="term" value="C:cytosol"/>
    <property type="evidence" value="ECO:0007669"/>
    <property type="project" value="TreeGrafter"/>
</dbReference>
<keyword evidence="4" id="KW-0808">Transferase</keyword>
<comment type="similarity">
    <text evidence="1">Belongs to the vitamin-B12 dependent methionine synthase family.</text>
</comment>
<evidence type="ECO:0000256" key="2">
    <source>
        <dbReference type="ARBA" id="ARBA00022603"/>
    </source>
</evidence>
<comment type="caution">
    <text evidence="9">The sequence shown here is derived from an EMBL/GenBank/DDBJ whole genome shotgun (WGS) entry which is preliminary data.</text>
</comment>
<evidence type="ECO:0000313" key="10">
    <source>
        <dbReference type="Proteomes" id="UP000821866"/>
    </source>
</evidence>
<evidence type="ECO:0000256" key="3">
    <source>
        <dbReference type="ARBA" id="ARBA00022628"/>
    </source>
</evidence>
<dbReference type="PANTHER" id="PTHR45833">
    <property type="entry name" value="METHIONINE SYNTHASE"/>
    <property type="match status" value="1"/>
</dbReference>
<keyword evidence="3" id="KW-0846">Cobalamin</keyword>
<evidence type="ECO:0000256" key="7">
    <source>
        <dbReference type="SAM" id="MobiDB-lite"/>
    </source>
</evidence>
<gene>
    <name evidence="9" type="ORF">HPB51_022702</name>
</gene>